<dbReference type="RefSeq" id="WP_342881917.1">
    <property type="nucleotide sequence ID" value="NZ_JBBMQS010000007.1"/>
</dbReference>
<accession>A0ABU9SXL2</accession>
<proteinExistence type="inferred from homology"/>
<dbReference type="CDD" id="cd01820">
    <property type="entry name" value="PAF_acetylesterase_like"/>
    <property type="match status" value="1"/>
</dbReference>
<reference evidence="3 4" key="1">
    <citation type="submission" date="2024-03" db="EMBL/GenBank/DDBJ databases">
        <title>Community enrichment and isolation of bacterial strains for fucoidan degradation.</title>
        <authorList>
            <person name="Sichert A."/>
        </authorList>
    </citation>
    <scope>NUCLEOTIDE SEQUENCE [LARGE SCALE GENOMIC DNA]</scope>
    <source>
        <strain evidence="3 4">AS12</strain>
    </source>
</reference>
<comment type="caution">
    <text evidence="3">The sequence shown here is derived from an EMBL/GenBank/DDBJ whole genome shotgun (WGS) entry which is preliminary data.</text>
</comment>
<evidence type="ECO:0000313" key="4">
    <source>
        <dbReference type="Proteomes" id="UP001461163"/>
    </source>
</evidence>
<dbReference type="PANTHER" id="PTHR11852">
    <property type="entry name" value="PLATELET-ACTIVATING FACTOR ACETYLHYDROLASE"/>
    <property type="match status" value="1"/>
</dbReference>
<feature type="domain" description="SGNH hydrolase-type esterase" evidence="2">
    <location>
        <begin position="42"/>
        <end position="207"/>
    </location>
</feature>
<dbReference type="SUPFAM" id="SSF52266">
    <property type="entry name" value="SGNH hydrolase"/>
    <property type="match status" value="1"/>
</dbReference>
<sequence length="221" mass="25158">MTDLKKALSVTPVARTEPWWQERHLQKLDEKKAFNDDVDLLFLGDSITHSWEDTGAATWNKYYAHLKPMNLGYSGDCTEHLLWRLQNGEIDNLAPKLTVILIGTNNAGHRVESPEDTAAGVKAVLDEVRSRLPNSKILLLATFPRSKSKNAPMRKRVNAINDLVQHFADNKNVFWLNIGQVFLTEDGTVLDTVMPDFLHLTSEQYQVWAEAMQSTITRLMR</sequence>
<comment type="similarity">
    <text evidence="1">Belongs to the 'GDSL' lipolytic enzyme family. Platelet-activating factor acetylhydrolase IB beta/gamma subunits subfamily.</text>
</comment>
<dbReference type="Pfam" id="PF13472">
    <property type="entry name" value="Lipase_GDSL_2"/>
    <property type="match status" value="1"/>
</dbReference>
<name>A0ABU9SXL2_9ALTE</name>
<dbReference type="EMBL" id="JBBMQS010000007">
    <property type="protein sequence ID" value="MEM5498231.1"/>
    <property type="molecule type" value="Genomic_DNA"/>
</dbReference>
<dbReference type="InterPro" id="IPR013830">
    <property type="entry name" value="SGNH_hydro"/>
</dbReference>
<gene>
    <name evidence="3" type="ORF">WNY77_12555</name>
</gene>
<dbReference type="PANTHER" id="PTHR11852:SF0">
    <property type="entry name" value="PLATELET-ACTIVATING FACTOR ACETYLHYDROLASE IB SUBUNIT BETA HOMOLOG"/>
    <property type="match status" value="1"/>
</dbReference>
<evidence type="ECO:0000256" key="1">
    <source>
        <dbReference type="ARBA" id="ARBA00038184"/>
    </source>
</evidence>
<organism evidence="3 4">
    <name type="scientific">Paraglaciecola mesophila</name>
    <dbReference type="NCBI Taxonomy" id="197222"/>
    <lineage>
        <taxon>Bacteria</taxon>
        <taxon>Pseudomonadati</taxon>
        <taxon>Pseudomonadota</taxon>
        <taxon>Gammaproteobacteria</taxon>
        <taxon>Alteromonadales</taxon>
        <taxon>Alteromonadaceae</taxon>
        <taxon>Paraglaciecola</taxon>
    </lineage>
</organism>
<keyword evidence="4" id="KW-1185">Reference proteome</keyword>
<evidence type="ECO:0000313" key="3">
    <source>
        <dbReference type="EMBL" id="MEM5498231.1"/>
    </source>
</evidence>
<dbReference type="Proteomes" id="UP001461163">
    <property type="component" value="Unassembled WGS sequence"/>
</dbReference>
<protein>
    <submittedName>
        <fullName evidence="3">Platelet-activating factor acetylhydrolase IB subunit</fullName>
    </submittedName>
</protein>
<evidence type="ECO:0000259" key="2">
    <source>
        <dbReference type="Pfam" id="PF13472"/>
    </source>
</evidence>
<dbReference type="InterPro" id="IPR036514">
    <property type="entry name" value="SGNH_hydro_sf"/>
</dbReference>
<dbReference type="Gene3D" id="3.40.50.1110">
    <property type="entry name" value="SGNH hydrolase"/>
    <property type="match status" value="1"/>
</dbReference>